<dbReference type="EMBL" id="BMCP01000002">
    <property type="protein sequence ID" value="GGE40551.1"/>
    <property type="molecule type" value="Genomic_DNA"/>
</dbReference>
<proteinExistence type="predicted"/>
<dbReference type="Proteomes" id="UP000602745">
    <property type="component" value="Unassembled WGS sequence"/>
</dbReference>
<comment type="caution">
    <text evidence="2">The sequence shown here is derived from an EMBL/GenBank/DDBJ whole genome shotgun (WGS) entry which is preliminary data.</text>
</comment>
<evidence type="ECO:0000313" key="3">
    <source>
        <dbReference type="Proteomes" id="UP000602745"/>
    </source>
</evidence>
<accession>A0A8J2VUM9</accession>
<gene>
    <name evidence="2" type="ORF">GCM10007276_17380</name>
</gene>
<dbReference type="InterPro" id="IPR019301">
    <property type="entry name" value="Flagellar_prot_FlgJ_N"/>
</dbReference>
<organism evidence="2 3">
    <name type="scientific">Agaricicola taiwanensis</name>
    <dbReference type="NCBI Taxonomy" id="591372"/>
    <lineage>
        <taxon>Bacteria</taxon>
        <taxon>Pseudomonadati</taxon>
        <taxon>Pseudomonadota</taxon>
        <taxon>Alphaproteobacteria</taxon>
        <taxon>Rhodobacterales</taxon>
        <taxon>Paracoccaceae</taxon>
        <taxon>Agaricicola</taxon>
    </lineage>
</organism>
<name>A0A8J2VUM9_9RHOB</name>
<evidence type="ECO:0000259" key="1">
    <source>
        <dbReference type="Pfam" id="PF10135"/>
    </source>
</evidence>
<dbReference type="RefSeq" id="WP_229729302.1">
    <property type="nucleotide sequence ID" value="NZ_BMCP01000002.1"/>
</dbReference>
<reference evidence="2" key="2">
    <citation type="submission" date="2020-09" db="EMBL/GenBank/DDBJ databases">
        <authorList>
            <person name="Sun Q."/>
            <person name="Sedlacek I."/>
        </authorList>
    </citation>
    <scope>NUCLEOTIDE SEQUENCE</scope>
    <source>
        <strain evidence="2">CCM 7684</strain>
    </source>
</reference>
<evidence type="ECO:0000313" key="2">
    <source>
        <dbReference type="EMBL" id="GGE40551.1"/>
    </source>
</evidence>
<dbReference type="Pfam" id="PF10135">
    <property type="entry name" value="Rod-binding"/>
    <property type="match status" value="1"/>
</dbReference>
<feature type="domain" description="Flagellar protein FlgJ N-terminal" evidence="1">
    <location>
        <begin position="47"/>
        <end position="93"/>
    </location>
</feature>
<keyword evidence="3" id="KW-1185">Reference proteome</keyword>
<dbReference type="AlphaFoldDB" id="A0A8J2VUM9"/>
<protein>
    <recommendedName>
        <fullName evidence="1">Flagellar protein FlgJ N-terminal domain-containing protein</fullName>
    </recommendedName>
</protein>
<sequence>MAMLPGSGPTDIFGALPVSKNLTPAQQKAKGASQEFEQVFLSTVLAQMFSGLEGEGPMGSGEQTESWRKFLTDAYAREITAAGGVGIGDTVYRELLAIQEAAGSQ</sequence>
<reference evidence="2" key="1">
    <citation type="journal article" date="2014" name="Int. J. Syst. Evol. Microbiol.">
        <title>Complete genome sequence of Corynebacterium casei LMG S-19264T (=DSM 44701T), isolated from a smear-ripened cheese.</title>
        <authorList>
            <consortium name="US DOE Joint Genome Institute (JGI-PGF)"/>
            <person name="Walter F."/>
            <person name="Albersmeier A."/>
            <person name="Kalinowski J."/>
            <person name="Ruckert C."/>
        </authorList>
    </citation>
    <scope>NUCLEOTIDE SEQUENCE</scope>
    <source>
        <strain evidence="2">CCM 7684</strain>
    </source>
</reference>